<evidence type="ECO:0000313" key="5">
    <source>
        <dbReference type="EMBL" id="CAD6184614.1"/>
    </source>
</evidence>
<dbReference type="Pfam" id="PF00431">
    <property type="entry name" value="CUB"/>
    <property type="match status" value="2"/>
</dbReference>
<evidence type="ECO:0000256" key="2">
    <source>
        <dbReference type="PROSITE-ProRule" id="PRU00059"/>
    </source>
</evidence>
<dbReference type="SMART" id="SM00042">
    <property type="entry name" value="CUB"/>
    <property type="match status" value="1"/>
</dbReference>
<dbReference type="GO" id="GO:0005886">
    <property type="term" value="C:plasma membrane"/>
    <property type="evidence" value="ECO:0007669"/>
    <property type="project" value="TreeGrafter"/>
</dbReference>
<feature type="domain" description="CUB" evidence="4">
    <location>
        <begin position="30"/>
        <end position="163"/>
    </location>
</feature>
<dbReference type="AlphaFoldDB" id="A0A8S1GNY0"/>
<dbReference type="CDD" id="cd00041">
    <property type="entry name" value="CUB"/>
    <property type="match status" value="2"/>
</dbReference>
<evidence type="ECO:0000256" key="1">
    <source>
        <dbReference type="ARBA" id="ARBA00023157"/>
    </source>
</evidence>
<dbReference type="PANTHER" id="PTHR47537:SF6">
    <property type="entry name" value="CUB DOMAIN-CONTAINING PROTEIN"/>
    <property type="match status" value="1"/>
</dbReference>
<dbReference type="InterPro" id="IPR053207">
    <property type="entry name" value="Non-NMDA_GluR_Accessory"/>
</dbReference>
<accession>A0A8S1GNY0</accession>
<evidence type="ECO:0000256" key="3">
    <source>
        <dbReference type="SAM" id="SignalP"/>
    </source>
</evidence>
<feature type="chain" id="PRO_5035945107" description="CUB domain-containing protein" evidence="3">
    <location>
        <begin position="20"/>
        <end position="241"/>
    </location>
</feature>
<feature type="domain" description="CUB" evidence="4">
    <location>
        <begin position="179"/>
        <end position="241"/>
    </location>
</feature>
<evidence type="ECO:0000259" key="4">
    <source>
        <dbReference type="PROSITE" id="PS01180"/>
    </source>
</evidence>
<dbReference type="PROSITE" id="PS01180">
    <property type="entry name" value="CUB"/>
    <property type="match status" value="2"/>
</dbReference>
<comment type="caution">
    <text evidence="2">Lacks conserved residue(s) required for the propagation of feature annotation.</text>
</comment>
<dbReference type="Gene3D" id="2.60.120.290">
    <property type="entry name" value="Spermadhesin, CUB domain"/>
    <property type="match status" value="2"/>
</dbReference>
<dbReference type="PANTHER" id="PTHR47537">
    <property type="entry name" value="CUBILIN"/>
    <property type="match status" value="1"/>
</dbReference>
<dbReference type="EMBL" id="CAJGYM010000001">
    <property type="protein sequence ID" value="CAD6184614.1"/>
    <property type="molecule type" value="Genomic_DNA"/>
</dbReference>
<comment type="caution">
    <text evidence="5">The sequence shown here is derived from an EMBL/GenBank/DDBJ whole genome shotgun (WGS) entry which is preliminary data.</text>
</comment>
<protein>
    <recommendedName>
        <fullName evidence="4">CUB domain-containing protein</fullName>
    </recommendedName>
</protein>
<reference evidence="5" key="1">
    <citation type="submission" date="2020-10" db="EMBL/GenBank/DDBJ databases">
        <authorList>
            <person name="Kikuchi T."/>
        </authorList>
    </citation>
    <scope>NUCLEOTIDE SEQUENCE</scope>
    <source>
        <strain evidence="5">NKZ352</strain>
    </source>
</reference>
<name>A0A8S1GNY0_9PELO</name>
<dbReference type="InterPro" id="IPR035914">
    <property type="entry name" value="Sperma_CUB_dom_sf"/>
</dbReference>
<organism evidence="5 6">
    <name type="scientific">Caenorhabditis auriculariae</name>
    <dbReference type="NCBI Taxonomy" id="2777116"/>
    <lineage>
        <taxon>Eukaryota</taxon>
        <taxon>Metazoa</taxon>
        <taxon>Ecdysozoa</taxon>
        <taxon>Nematoda</taxon>
        <taxon>Chromadorea</taxon>
        <taxon>Rhabditida</taxon>
        <taxon>Rhabditina</taxon>
        <taxon>Rhabditomorpha</taxon>
        <taxon>Rhabditoidea</taxon>
        <taxon>Rhabditidae</taxon>
        <taxon>Peloderinae</taxon>
        <taxon>Caenorhabditis</taxon>
    </lineage>
</organism>
<keyword evidence="3" id="KW-0732">Signal</keyword>
<feature type="signal peptide" evidence="3">
    <location>
        <begin position="1"/>
        <end position="19"/>
    </location>
</feature>
<sequence>MPSLSIWFWVFSIPIVVNTTSDTRKTVFQCDQTFNASEPFRRIEFPVVPRHLIREGNASSNEQPYNLQCLYTFVAGPGQRVKLEFDHFLLAGSSESCDIEYIDIYSEIESLDDDLLDSALGGRYCGSVAPHVRISLHRIMKIVLHSRALQRHDYGFTARYSYIPEDDFVPGEALPGTKCSYILYSSSQQSGAIFSPTYPGTYPHNMHCSYLLRGSSGERIRLSFRDFDIFFGGEQLRDFTI</sequence>
<gene>
    <name evidence="5" type="ORF">CAUJ_LOCUS533</name>
</gene>
<dbReference type="InterPro" id="IPR000859">
    <property type="entry name" value="CUB_dom"/>
</dbReference>
<dbReference type="SUPFAM" id="SSF49854">
    <property type="entry name" value="Spermadhesin, CUB domain"/>
    <property type="match status" value="2"/>
</dbReference>
<evidence type="ECO:0000313" key="6">
    <source>
        <dbReference type="Proteomes" id="UP000835052"/>
    </source>
</evidence>
<proteinExistence type="predicted"/>
<dbReference type="OrthoDB" id="6022136at2759"/>
<dbReference type="Proteomes" id="UP000835052">
    <property type="component" value="Unassembled WGS sequence"/>
</dbReference>
<keyword evidence="6" id="KW-1185">Reference proteome</keyword>
<keyword evidence="1" id="KW-1015">Disulfide bond</keyword>